<protein>
    <submittedName>
        <fullName evidence="1">Uncharacterized protein</fullName>
    </submittedName>
</protein>
<dbReference type="EMBL" id="SNRY01004362">
    <property type="protein sequence ID" value="KAA6317915.1"/>
    <property type="molecule type" value="Genomic_DNA"/>
</dbReference>
<evidence type="ECO:0000313" key="1">
    <source>
        <dbReference type="EMBL" id="KAA6317915.1"/>
    </source>
</evidence>
<gene>
    <name evidence="1" type="ORF">EZS27_032002</name>
</gene>
<dbReference type="AlphaFoldDB" id="A0A5J4Q832"/>
<comment type="caution">
    <text evidence="1">The sequence shown here is derived from an EMBL/GenBank/DDBJ whole genome shotgun (WGS) entry which is preliminary data.</text>
</comment>
<feature type="non-terminal residue" evidence="1">
    <location>
        <position position="1"/>
    </location>
</feature>
<accession>A0A5J4Q832</accession>
<proteinExistence type="predicted"/>
<organism evidence="1">
    <name type="scientific">termite gut metagenome</name>
    <dbReference type="NCBI Taxonomy" id="433724"/>
    <lineage>
        <taxon>unclassified sequences</taxon>
        <taxon>metagenomes</taxon>
        <taxon>organismal metagenomes</taxon>
    </lineage>
</organism>
<reference evidence="1" key="1">
    <citation type="submission" date="2019-03" db="EMBL/GenBank/DDBJ databases">
        <title>Single cell metagenomics reveals metabolic interactions within the superorganism composed of flagellate Streblomastix strix and complex community of Bacteroidetes bacteria on its surface.</title>
        <authorList>
            <person name="Treitli S.C."/>
            <person name="Kolisko M."/>
            <person name="Husnik F."/>
            <person name="Keeling P."/>
            <person name="Hampl V."/>
        </authorList>
    </citation>
    <scope>NUCLEOTIDE SEQUENCE</scope>
    <source>
        <strain evidence="1">STM</strain>
    </source>
</reference>
<name>A0A5J4Q832_9ZZZZ</name>
<sequence length="111" mass="13394">ENPRKTFLNFRNNLLMLYKNLPEKELYPVMRIRRILDCLAAISFIVRGQISNARAVFRARREYKKIQSSFTATRMENMKKTVCHHIPERKKGSILVWYYIKRKRKFSQLSV</sequence>